<dbReference type="PANTHER" id="PTHR38731">
    <property type="entry name" value="LIPL45-RELATED LIPOPROTEIN-RELATED"/>
    <property type="match status" value="1"/>
</dbReference>
<comment type="caution">
    <text evidence="2">The sequence shown here is derived from an EMBL/GenBank/DDBJ whole genome shotgun (WGS) entry which is preliminary data.</text>
</comment>
<protein>
    <recommendedName>
        <fullName evidence="1">FecR protein domain-containing protein</fullName>
    </recommendedName>
</protein>
<feature type="domain" description="FecR protein" evidence="1">
    <location>
        <begin position="57"/>
        <end position="158"/>
    </location>
</feature>
<dbReference type="PANTHER" id="PTHR38731:SF1">
    <property type="entry name" value="FECR PROTEIN DOMAIN-CONTAINING PROTEIN"/>
    <property type="match status" value="1"/>
</dbReference>
<reference evidence="2" key="1">
    <citation type="journal article" date="2015" name="Nature">
        <title>Complex archaea that bridge the gap between prokaryotes and eukaryotes.</title>
        <authorList>
            <person name="Spang A."/>
            <person name="Saw J.H."/>
            <person name="Jorgensen S.L."/>
            <person name="Zaremba-Niedzwiedzka K."/>
            <person name="Martijn J."/>
            <person name="Lind A.E."/>
            <person name="van Eijk R."/>
            <person name="Schleper C."/>
            <person name="Guy L."/>
            <person name="Ettema T.J."/>
        </authorList>
    </citation>
    <scope>NUCLEOTIDE SEQUENCE</scope>
</reference>
<evidence type="ECO:0000259" key="1">
    <source>
        <dbReference type="Pfam" id="PF04773"/>
    </source>
</evidence>
<sequence>MKHLLPVITTLLCVSFYTQANDPAGKTILARGSVLAVDGSSEQQRQLQRRDTVFGVDRITTGEKSKAQFSMSDGGLIALKENSELNIANYEFDANTQQGSASIELLKGGLRSISGVIKKNGGSYSVKTPVGSIGIRGTHFEVQLVEGNVFLAVWDGAIDLTLENNSVVSLGDNEAFSFAQITASGEVLKTTRAARVFDQNIVTIDPKDDNEEETEQVAATEVEVNAFETDTDAMDVYSEQQFQTVSSASLVDQIAQRQGVFNYEASSFNVNSSVGAVTDFAMTMAVDFDNGTVPDGEISFNDAGGNWYAAYSGLINLSELDLAVTFASHGNNKAEGDVEAIFLNDLDNITGNFNLNEINNPDVNASGSFKLEP</sequence>
<evidence type="ECO:0000313" key="2">
    <source>
        <dbReference type="EMBL" id="KKM98338.1"/>
    </source>
</evidence>
<dbReference type="EMBL" id="LAZR01005633">
    <property type="protein sequence ID" value="KKM98338.1"/>
    <property type="molecule type" value="Genomic_DNA"/>
</dbReference>
<accession>A0A0F9LYA6</accession>
<dbReference type="AlphaFoldDB" id="A0A0F9LYA6"/>
<dbReference type="Pfam" id="PF04773">
    <property type="entry name" value="FecR"/>
    <property type="match status" value="1"/>
</dbReference>
<gene>
    <name evidence="2" type="ORF">LCGC14_1158940</name>
</gene>
<name>A0A0F9LYA6_9ZZZZ</name>
<proteinExistence type="predicted"/>
<dbReference type="Gene3D" id="2.60.120.1440">
    <property type="match status" value="1"/>
</dbReference>
<organism evidence="2">
    <name type="scientific">marine sediment metagenome</name>
    <dbReference type="NCBI Taxonomy" id="412755"/>
    <lineage>
        <taxon>unclassified sequences</taxon>
        <taxon>metagenomes</taxon>
        <taxon>ecological metagenomes</taxon>
    </lineage>
</organism>
<dbReference type="InterPro" id="IPR006860">
    <property type="entry name" value="FecR"/>
</dbReference>